<dbReference type="PANTHER" id="PTHR34989:SF1">
    <property type="entry name" value="PROTEIN HDED"/>
    <property type="match status" value="1"/>
</dbReference>
<dbReference type="OrthoDB" id="9815400at2"/>
<feature type="transmembrane region" description="Helical" evidence="1">
    <location>
        <begin position="102"/>
        <end position="122"/>
    </location>
</feature>
<name>A0A8B2P130_9HYPH</name>
<dbReference type="GO" id="GO:0005886">
    <property type="term" value="C:plasma membrane"/>
    <property type="evidence" value="ECO:0007669"/>
    <property type="project" value="TreeGrafter"/>
</dbReference>
<dbReference type="PANTHER" id="PTHR34989">
    <property type="entry name" value="PROTEIN HDED"/>
    <property type="match status" value="1"/>
</dbReference>
<feature type="transmembrane region" description="Helical" evidence="1">
    <location>
        <begin position="164"/>
        <end position="183"/>
    </location>
</feature>
<keyword evidence="1" id="KW-1133">Transmembrane helix</keyword>
<dbReference type="AlphaFoldDB" id="A0A8B2P130"/>
<dbReference type="InterPro" id="IPR005325">
    <property type="entry name" value="DUF308_memb"/>
</dbReference>
<accession>A0A8B2P130</accession>
<keyword evidence="1" id="KW-0812">Transmembrane</keyword>
<feature type="transmembrane region" description="Helical" evidence="1">
    <location>
        <begin position="23"/>
        <end position="41"/>
    </location>
</feature>
<dbReference type="Pfam" id="PF03729">
    <property type="entry name" value="DUF308"/>
    <property type="match status" value="1"/>
</dbReference>
<organism evidence="2 3">
    <name type="scientific">Acuticoccus sediminis</name>
    <dbReference type="NCBI Taxonomy" id="2184697"/>
    <lineage>
        <taxon>Bacteria</taxon>
        <taxon>Pseudomonadati</taxon>
        <taxon>Pseudomonadota</taxon>
        <taxon>Alphaproteobacteria</taxon>
        <taxon>Hyphomicrobiales</taxon>
        <taxon>Amorphaceae</taxon>
        <taxon>Acuticoccus</taxon>
    </lineage>
</organism>
<evidence type="ECO:0000313" key="2">
    <source>
        <dbReference type="EMBL" id="RAI01977.1"/>
    </source>
</evidence>
<dbReference type="EMBL" id="QHHQ01000002">
    <property type="protein sequence ID" value="RAI01977.1"/>
    <property type="molecule type" value="Genomic_DNA"/>
</dbReference>
<comment type="caution">
    <text evidence="2">The sequence shown here is derived from an EMBL/GenBank/DDBJ whole genome shotgun (WGS) entry which is preliminary data.</text>
</comment>
<protein>
    <submittedName>
        <fullName evidence="2">Uncharacterized protein</fullName>
    </submittedName>
</protein>
<feature type="transmembrane region" description="Helical" evidence="1">
    <location>
        <begin position="78"/>
        <end position="96"/>
    </location>
</feature>
<proteinExistence type="predicted"/>
<keyword evidence="3" id="KW-1185">Reference proteome</keyword>
<gene>
    <name evidence="2" type="ORF">DLJ53_11355</name>
</gene>
<evidence type="ECO:0000313" key="3">
    <source>
        <dbReference type="Proteomes" id="UP000249590"/>
    </source>
</evidence>
<keyword evidence="1" id="KW-0472">Membrane</keyword>
<dbReference type="InterPro" id="IPR052712">
    <property type="entry name" value="Acid_resist_chaperone_HdeD"/>
</dbReference>
<dbReference type="Proteomes" id="UP000249590">
    <property type="component" value="Unassembled WGS sequence"/>
</dbReference>
<feature type="transmembrane region" description="Helical" evidence="1">
    <location>
        <begin position="47"/>
        <end position="66"/>
    </location>
</feature>
<evidence type="ECO:0000256" key="1">
    <source>
        <dbReference type="SAM" id="Phobius"/>
    </source>
</evidence>
<sequence>MAKAKPKGPAATMAPPKAQDRRSAAILGLVLILVGGLALLLPVQASIAASTGLGALFVVAGVATMIHAAREKGMTSFNLHMLAGAAEVVGGILIWLSPLKGAAAIALLIVIVLAVQGGSHILMSVKLSETSGRAGLFLSGLASLLIAVFLVSRFPYSSVTEPGAMAGVALVAAGIGHVILAAGRRRAAPRPAR</sequence>
<reference evidence="2 3" key="1">
    <citation type="submission" date="2018-05" db="EMBL/GenBank/DDBJ databases">
        <title>Acuticoccus sediminis sp. nov., isolated from deep-sea sediment of Indian Ocean.</title>
        <authorList>
            <person name="Liu X."/>
            <person name="Lai Q."/>
            <person name="Du Y."/>
            <person name="Sun F."/>
            <person name="Zhang X."/>
            <person name="Wang S."/>
            <person name="Shao Z."/>
        </authorList>
    </citation>
    <scope>NUCLEOTIDE SEQUENCE [LARGE SCALE GENOMIC DNA]</scope>
    <source>
        <strain evidence="2 3">PTG4-2</strain>
    </source>
</reference>
<dbReference type="RefSeq" id="WP_111345231.1">
    <property type="nucleotide sequence ID" value="NZ_JAIWKD010000002.1"/>
</dbReference>
<feature type="transmembrane region" description="Helical" evidence="1">
    <location>
        <begin position="134"/>
        <end position="152"/>
    </location>
</feature>